<reference evidence="1" key="1">
    <citation type="journal article" date="2021" name="PeerJ">
        <title>Extensive microbial diversity within the chicken gut microbiome revealed by metagenomics and culture.</title>
        <authorList>
            <person name="Gilroy R."/>
            <person name="Ravi A."/>
            <person name="Getino M."/>
            <person name="Pursley I."/>
            <person name="Horton D.L."/>
            <person name="Alikhan N.F."/>
            <person name="Baker D."/>
            <person name="Gharbi K."/>
            <person name="Hall N."/>
            <person name="Watson M."/>
            <person name="Adriaenssens E.M."/>
            <person name="Foster-Nyarko E."/>
            <person name="Jarju S."/>
            <person name="Secka A."/>
            <person name="Antonio M."/>
            <person name="Oren A."/>
            <person name="Chaudhuri R.R."/>
            <person name="La Ragione R."/>
            <person name="Hildebrand F."/>
            <person name="Pallen M.J."/>
        </authorList>
    </citation>
    <scope>NUCLEOTIDE SEQUENCE</scope>
    <source>
        <strain evidence="1">CHK188-5543</strain>
    </source>
</reference>
<dbReference type="AlphaFoldDB" id="A0A9D1WQ66"/>
<organism evidence="1 2">
    <name type="scientific">Candidatus Anaerotruncus excrementipullorum</name>
    <dbReference type="NCBI Taxonomy" id="2838465"/>
    <lineage>
        <taxon>Bacteria</taxon>
        <taxon>Bacillati</taxon>
        <taxon>Bacillota</taxon>
        <taxon>Clostridia</taxon>
        <taxon>Eubacteriales</taxon>
        <taxon>Oscillospiraceae</taxon>
        <taxon>Anaerotruncus</taxon>
    </lineage>
</organism>
<comment type="caution">
    <text evidence="1">The sequence shown here is derived from an EMBL/GenBank/DDBJ whole genome shotgun (WGS) entry which is preliminary data.</text>
</comment>
<evidence type="ECO:0000313" key="2">
    <source>
        <dbReference type="Proteomes" id="UP000886800"/>
    </source>
</evidence>
<gene>
    <name evidence="1" type="ORF">H9736_01395</name>
</gene>
<evidence type="ECO:0000313" key="1">
    <source>
        <dbReference type="EMBL" id="HIX64882.1"/>
    </source>
</evidence>
<evidence type="ECO:0008006" key="3">
    <source>
        <dbReference type="Google" id="ProtNLM"/>
    </source>
</evidence>
<proteinExistence type="predicted"/>
<dbReference type="Proteomes" id="UP000886800">
    <property type="component" value="Unassembled WGS sequence"/>
</dbReference>
<reference evidence="1" key="2">
    <citation type="submission" date="2021-04" db="EMBL/GenBank/DDBJ databases">
        <authorList>
            <person name="Gilroy R."/>
        </authorList>
    </citation>
    <scope>NUCLEOTIDE SEQUENCE</scope>
    <source>
        <strain evidence="1">CHK188-5543</strain>
    </source>
</reference>
<dbReference type="EMBL" id="DXES01000031">
    <property type="protein sequence ID" value="HIX64882.1"/>
    <property type="molecule type" value="Genomic_DNA"/>
</dbReference>
<accession>A0A9D1WQ66</accession>
<name>A0A9D1WQ66_9FIRM</name>
<sequence length="140" mass="16396">MVAYEVRRRGYSANAKPYIGGKTDLLPYMDAHNGWPAVFREQIITNCSAPTPQKVQENIEFQMHLYGNHSRAIVKVNWHHRARGHLFMTENIDDIIYFVDPQTGDDDARWYFRYIDPNRVVIMRTDCVRLTGLAQKCCKF</sequence>
<protein>
    <recommendedName>
        <fullName evidence="3">Peptidase C39-like domain-containing protein</fullName>
    </recommendedName>
</protein>